<feature type="region of interest" description="Disordered" evidence="1">
    <location>
        <begin position="1"/>
        <end position="20"/>
    </location>
</feature>
<protein>
    <submittedName>
        <fullName evidence="2">Uncharacterized protein</fullName>
    </submittedName>
</protein>
<organism evidence="2 3">
    <name type="scientific">Streptacidiphilus jiangxiensis</name>
    <dbReference type="NCBI Taxonomy" id="235985"/>
    <lineage>
        <taxon>Bacteria</taxon>
        <taxon>Bacillati</taxon>
        <taxon>Actinomycetota</taxon>
        <taxon>Actinomycetes</taxon>
        <taxon>Kitasatosporales</taxon>
        <taxon>Streptomycetaceae</taxon>
        <taxon>Streptacidiphilus</taxon>
    </lineage>
</organism>
<dbReference type="OrthoDB" id="3872442at2"/>
<gene>
    <name evidence="2" type="ORF">SAMN05414137_103495</name>
</gene>
<evidence type="ECO:0000256" key="1">
    <source>
        <dbReference type="SAM" id="MobiDB-lite"/>
    </source>
</evidence>
<reference evidence="3" key="1">
    <citation type="submission" date="2016-10" db="EMBL/GenBank/DDBJ databases">
        <authorList>
            <person name="Varghese N."/>
        </authorList>
    </citation>
    <scope>NUCLEOTIDE SEQUENCE [LARGE SCALE GENOMIC DNA]</scope>
    <source>
        <strain evidence="3">DSM 45096 / BCRC 16803 / CGMCC 4.1857 / CIP 109030 / JCM 12277 / KCTC 19219 / NBRC 100920 / 33214</strain>
    </source>
</reference>
<proteinExistence type="predicted"/>
<dbReference type="RefSeq" id="WP_052439088.1">
    <property type="nucleotide sequence ID" value="NZ_BBPN01000030.1"/>
</dbReference>
<keyword evidence="3" id="KW-1185">Reference proteome</keyword>
<sequence length="101" mass="11187">MDIVYASFERDPTAPAAGPGEANEVLDVLWAHAHPEDRLEHARARPGPHRLDLLLFLRSCSTPGPVHRAAALLRRSHAASPLLQRRYLQPTPASDRVDRAL</sequence>
<evidence type="ECO:0000313" key="2">
    <source>
        <dbReference type="EMBL" id="SEK78996.1"/>
    </source>
</evidence>
<dbReference type="Proteomes" id="UP000183015">
    <property type="component" value="Unassembled WGS sequence"/>
</dbReference>
<evidence type="ECO:0000313" key="3">
    <source>
        <dbReference type="Proteomes" id="UP000183015"/>
    </source>
</evidence>
<dbReference type="EMBL" id="FOAZ01000003">
    <property type="protein sequence ID" value="SEK78996.1"/>
    <property type="molecule type" value="Genomic_DNA"/>
</dbReference>
<accession>A0A1H7JXI1</accession>
<name>A0A1H7JXI1_STRJI</name>
<dbReference type="AlphaFoldDB" id="A0A1H7JXI1"/>